<sequence>MILKDEPNLQFVPNGVLDKLVCEDAVKKVLEKHRSKLKTDISTLAVFVCTRAKRLFATLVFAEVEYLIDNFYEHDFEDEKLPVSLKGGTERGIWKVEASLLKDENKIINAHPFNDREFWTHRKIADFQNTYQWPFLCPVFVKDQFEYQFHGRFRMPFLDEESISSKESIFSTVEEWRIHRDHIEIDEFMVRLWPGMSLDRDDHPRVAVKSLKKPSWSDAEFEAVVRAEVRNLKMLRNINHPHLIRAIAYYKRGKKHYIMFPWAGQGSLRKLWEDDPPALDPRYLKWFFTQLCGLSEAIARLHHQPDETPFSSPQPNTGRSLRHGDLKPENILCFENSAEPSDRKAHQCVLKITDVGLSKPHDTVTQMRTAGTRTMAGTIMYEPPEVELEKDKPRSRRYDIWSMGCIYLEFLIWILYGSKGLTRFNQDLSVLGTTTRFYHIDEKTKTAQLNKDVQKWIDYIKQEDLRCSENTALRRLLELIIEGLLVPNVHNPSVKRTRTLRPDAGFTTPSGLSITVRSATFCSENAEIESYGGRLAANDMYEQIREILNDAISSEIEWMKWDAPTQQGPGLYGNQLDPSNAVKQGFRNREFDDKWDYAPDTESAERLFADPIFRAGLPRKSEDSKLCNRCGSLRLWLPTCTFSDSLTGLSEKSNYCNLCNLLLHHVDGFGSRTSGNVQFFRIGSFLTSNNAPQQPIVSLYTLPGKVVLLGLQLEARSPNIQIGLPQFPGAGSISHIKLLTEWIRSCDETHKCLPRTDSFLPTRVIDVGSKDSPNVRLFCDTQDRPGKYLALSHRWGSPTQNKKFCTEKDNLKKHEEGIRIADLPKTFRDAIHVTRNLGVQYLWIDSLCIIQNDEKDWEAESKLMEQVFSSAYATIAASCANGTDDGFLKSRTERRCVTMTNNASGSKFYLCNAIDDFHNHVDQGELNKRGWVLQERALSRRTIYFTEKQTYWECGEGVRCETLTKMKNARASFLGDANFPHSVDDYVKGKKIKLWQGLYEHYSNLALSFKVDRPVAIRGLEKRLIRTLATVGGYGVFDLFRHRSLLWQRSGDKLARISFLKDRHDSIPSWSWMAYDGGIKYMDVPFGKVVWNEDVSSPFKAGNLDSGAEGRLPLDIEAPICGLNEDANRHLILDEPGCNLTKPLKCVIIGSNQDSEQDKNRVHYVLVVTLVFRGLTRIYERVGVGILNSEQIVQAEVGETVHIR</sequence>
<proteinExistence type="predicted"/>
<keyword evidence="2" id="KW-1185">Reference proteome</keyword>
<name>A0ACB6QMT6_9PLEO</name>
<protein>
    <submittedName>
        <fullName evidence="1">HET-domain-containing protein</fullName>
    </submittedName>
</protein>
<dbReference type="EMBL" id="MU003516">
    <property type="protein sequence ID" value="KAF2468329.1"/>
    <property type="molecule type" value="Genomic_DNA"/>
</dbReference>
<evidence type="ECO:0000313" key="2">
    <source>
        <dbReference type="Proteomes" id="UP000799755"/>
    </source>
</evidence>
<evidence type="ECO:0000313" key="1">
    <source>
        <dbReference type="EMBL" id="KAF2468329.1"/>
    </source>
</evidence>
<reference evidence="1" key="1">
    <citation type="journal article" date="2020" name="Stud. Mycol.">
        <title>101 Dothideomycetes genomes: a test case for predicting lifestyles and emergence of pathogens.</title>
        <authorList>
            <person name="Haridas S."/>
            <person name="Albert R."/>
            <person name="Binder M."/>
            <person name="Bloem J."/>
            <person name="Labutti K."/>
            <person name="Salamov A."/>
            <person name="Andreopoulos B."/>
            <person name="Baker S."/>
            <person name="Barry K."/>
            <person name="Bills G."/>
            <person name="Bluhm B."/>
            <person name="Cannon C."/>
            <person name="Castanera R."/>
            <person name="Culley D."/>
            <person name="Daum C."/>
            <person name="Ezra D."/>
            <person name="Gonzalez J."/>
            <person name="Henrissat B."/>
            <person name="Kuo A."/>
            <person name="Liang C."/>
            <person name="Lipzen A."/>
            <person name="Lutzoni F."/>
            <person name="Magnuson J."/>
            <person name="Mondo S."/>
            <person name="Nolan M."/>
            <person name="Ohm R."/>
            <person name="Pangilinan J."/>
            <person name="Park H.-J."/>
            <person name="Ramirez L."/>
            <person name="Alfaro M."/>
            <person name="Sun H."/>
            <person name="Tritt A."/>
            <person name="Yoshinaga Y."/>
            <person name="Zwiers L.-H."/>
            <person name="Turgeon B."/>
            <person name="Goodwin S."/>
            <person name="Spatafora J."/>
            <person name="Crous P."/>
            <person name="Grigoriev I."/>
        </authorList>
    </citation>
    <scope>NUCLEOTIDE SEQUENCE</scope>
    <source>
        <strain evidence="1">ATCC 200398</strain>
    </source>
</reference>
<comment type="caution">
    <text evidence="1">The sequence shown here is derived from an EMBL/GenBank/DDBJ whole genome shotgun (WGS) entry which is preliminary data.</text>
</comment>
<organism evidence="1 2">
    <name type="scientific">Lindgomyces ingoldianus</name>
    <dbReference type="NCBI Taxonomy" id="673940"/>
    <lineage>
        <taxon>Eukaryota</taxon>
        <taxon>Fungi</taxon>
        <taxon>Dikarya</taxon>
        <taxon>Ascomycota</taxon>
        <taxon>Pezizomycotina</taxon>
        <taxon>Dothideomycetes</taxon>
        <taxon>Pleosporomycetidae</taxon>
        <taxon>Pleosporales</taxon>
        <taxon>Lindgomycetaceae</taxon>
        <taxon>Lindgomyces</taxon>
    </lineage>
</organism>
<dbReference type="Proteomes" id="UP000799755">
    <property type="component" value="Unassembled WGS sequence"/>
</dbReference>
<gene>
    <name evidence="1" type="ORF">BDR25DRAFT_232001</name>
</gene>
<accession>A0ACB6QMT6</accession>